<evidence type="ECO:0000256" key="2">
    <source>
        <dbReference type="ARBA" id="ARBA00022630"/>
    </source>
</evidence>
<accession>A0A7C1GIW6</accession>
<dbReference type="Pfam" id="PF01613">
    <property type="entry name" value="Flavin_Reduct"/>
    <property type="match status" value="1"/>
</dbReference>
<feature type="domain" description="Flavin reductase like" evidence="4">
    <location>
        <begin position="16"/>
        <end position="155"/>
    </location>
</feature>
<dbReference type="Gene3D" id="2.30.110.10">
    <property type="entry name" value="Electron Transport, Fmn-binding Protein, Chain A"/>
    <property type="match status" value="1"/>
</dbReference>
<comment type="similarity">
    <text evidence="3">Belongs to the flavoredoxin family.</text>
</comment>
<protein>
    <submittedName>
        <fullName evidence="5">Flavin reductase family protein</fullName>
    </submittedName>
</protein>
<dbReference type="InterPro" id="IPR012349">
    <property type="entry name" value="Split_barrel_FMN-bd"/>
</dbReference>
<organism evidence="5">
    <name type="scientific">Thermofilum adornatum</name>
    <dbReference type="NCBI Taxonomy" id="1365176"/>
    <lineage>
        <taxon>Archaea</taxon>
        <taxon>Thermoproteota</taxon>
        <taxon>Thermoprotei</taxon>
        <taxon>Thermofilales</taxon>
        <taxon>Thermofilaceae</taxon>
        <taxon>Thermofilum</taxon>
    </lineage>
</organism>
<gene>
    <name evidence="5" type="ORF">ENN26_03190</name>
</gene>
<dbReference type="InterPro" id="IPR002563">
    <property type="entry name" value="Flavin_Rdtase-like_dom"/>
</dbReference>
<dbReference type="PANTHER" id="PTHR43567">
    <property type="entry name" value="FLAVOREDOXIN-RELATED-RELATED"/>
    <property type="match status" value="1"/>
</dbReference>
<sequence>MSLPEYVEVVTRQHTRLLHPKLVVLVVSIGKDGRANVMPAAWVTPVSVNPPLVAVAISPKRYTYKLIKESGEFTLNPVEATMLGLVEETGSTSGSEIDKFKAYGIESLTPLRVKVPCIRNSLACIECRVAAEYPCGDHSLFVGEVLAARVRRDAWKNSLYDLSKVRPLLHLGGEEYTSACNF</sequence>
<proteinExistence type="inferred from homology"/>
<keyword evidence="2" id="KW-0285">Flavoprotein</keyword>
<evidence type="ECO:0000313" key="5">
    <source>
        <dbReference type="EMBL" id="HDP14769.1"/>
    </source>
</evidence>
<reference evidence="5" key="1">
    <citation type="journal article" date="2020" name="mSystems">
        <title>Genome- and Community-Level Interaction Insights into Carbon Utilization and Element Cycling Functions of Hydrothermarchaeota in Hydrothermal Sediment.</title>
        <authorList>
            <person name="Zhou Z."/>
            <person name="Liu Y."/>
            <person name="Xu W."/>
            <person name="Pan J."/>
            <person name="Luo Z.H."/>
            <person name="Li M."/>
        </authorList>
    </citation>
    <scope>NUCLEOTIDE SEQUENCE [LARGE SCALE GENOMIC DNA]</scope>
    <source>
        <strain evidence="5">SpSt-116</strain>
    </source>
</reference>
<dbReference type="EMBL" id="DSAY01000060">
    <property type="protein sequence ID" value="HDP14769.1"/>
    <property type="molecule type" value="Genomic_DNA"/>
</dbReference>
<dbReference type="AlphaFoldDB" id="A0A7C1GIW6"/>
<evidence type="ECO:0000259" key="4">
    <source>
        <dbReference type="SMART" id="SM00903"/>
    </source>
</evidence>
<dbReference type="PANTHER" id="PTHR43567:SF1">
    <property type="entry name" value="FLAVOREDOXIN"/>
    <property type="match status" value="1"/>
</dbReference>
<dbReference type="SMART" id="SM00903">
    <property type="entry name" value="Flavin_Reduct"/>
    <property type="match status" value="1"/>
</dbReference>
<dbReference type="SUPFAM" id="SSF50475">
    <property type="entry name" value="FMN-binding split barrel"/>
    <property type="match status" value="1"/>
</dbReference>
<dbReference type="GO" id="GO:0010181">
    <property type="term" value="F:FMN binding"/>
    <property type="evidence" value="ECO:0007669"/>
    <property type="project" value="InterPro"/>
</dbReference>
<dbReference type="InterPro" id="IPR052174">
    <property type="entry name" value="Flavoredoxin"/>
</dbReference>
<name>A0A7C1GIW6_9CREN</name>
<evidence type="ECO:0000256" key="1">
    <source>
        <dbReference type="ARBA" id="ARBA00001917"/>
    </source>
</evidence>
<evidence type="ECO:0000256" key="3">
    <source>
        <dbReference type="ARBA" id="ARBA00038054"/>
    </source>
</evidence>
<comment type="caution">
    <text evidence="5">The sequence shown here is derived from an EMBL/GenBank/DDBJ whole genome shotgun (WGS) entry which is preliminary data.</text>
</comment>
<comment type="cofactor">
    <cofactor evidence="1">
        <name>FMN</name>
        <dbReference type="ChEBI" id="CHEBI:58210"/>
    </cofactor>
</comment>